<proteinExistence type="predicted"/>
<evidence type="ECO:0000313" key="1">
    <source>
        <dbReference type="EMBL" id="SFP99166.1"/>
    </source>
</evidence>
<dbReference type="EMBL" id="FOXV01000001">
    <property type="protein sequence ID" value="SFP99166.1"/>
    <property type="molecule type" value="Genomic_DNA"/>
</dbReference>
<keyword evidence="2" id="KW-1185">Reference proteome</keyword>
<organism evidence="1 2">
    <name type="scientific">Roseivivax halotolerans</name>
    <dbReference type="NCBI Taxonomy" id="93684"/>
    <lineage>
        <taxon>Bacteria</taxon>
        <taxon>Pseudomonadati</taxon>
        <taxon>Pseudomonadota</taxon>
        <taxon>Alphaproteobacteria</taxon>
        <taxon>Rhodobacterales</taxon>
        <taxon>Roseobacteraceae</taxon>
        <taxon>Roseivivax</taxon>
    </lineage>
</organism>
<protein>
    <submittedName>
        <fullName evidence="1">Uncharacterized protein</fullName>
    </submittedName>
</protein>
<accession>A0A1I5UWU1</accession>
<dbReference type="Proteomes" id="UP000243106">
    <property type="component" value="Unassembled WGS sequence"/>
</dbReference>
<evidence type="ECO:0000313" key="2">
    <source>
        <dbReference type="Proteomes" id="UP000243106"/>
    </source>
</evidence>
<dbReference type="STRING" id="93684.SAMN05421853_101186"/>
<sequence>MGNTIAPSILLCTALALGGCSFFGFGNEVYFKDDGNGWVEIERAEYVALQTAAPAPADPAQRFVDMSDAERRALSDDITRDICNIPEGQPITPETPCDL</sequence>
<gene>
    <name evidence="1" type="ORF">SAMN05421853_101186</name>
</gene>
<name>A0A1I5UWU1_9RHOB</name>
<dbReference type="AlphaFoldDB" id="A0A1I5UWU1"/>
<dbReference type="RefSeq" id="WP_093008911.1">
    <property type="nucleotide sequence ID" value="NZ_FOXV01000001.1"/>
</dbReference>
<reference evidence="2" key="1">
    <citation type="submission" date="2016-10" db="EMBL/GenBank/DDBJ databases">
        <authorList>
            <person name="Varghese N."/>
            <person name="Submissions S."/>
        </authorList>
    </citation>
    <scope>NUCLEOTIDE SEQUENCE [LARGE SCALE GENOMIC DNA]</scope>
    <source>
        <strain evidence="2">JCM 10271</strain>
    </source>
</reference>